<dbReference type="RefSeq" id="XP_011665010.1">
    <property type="nucleotide sequence ID" value="XM_011666708.2"/>
</dbReference>
<keyword evidence="2" id="KW-0812">Transmembrane</keyword>
<protein>
    <submittedName>
        <fullName evidence="3">Uncharacterized protein</fullName>
    </submittedName>
</protein>
<feature type="compositionally biased region" description="Basic and acidic residues" evidence="1">
    <location>
        <begin position="63"/>
        <end position="84"/>
    </location>
</feature>
<keyword evidence="4" id="KW-1185">Reference proteome</keyword>
<evidence type="ECO:0000313" key="3">
    <source>
        <dbReference type="EnsemblMetazoa" id="XP_011665010"/>
    </source>
</evidence>
<sequence>MASSAPTPTNHPTTTDKPSTPDILMEVEIAIGFVAVAVFCLTILAICLCYINRSTKRQLKWVQEELQRSRERRRSEKEQEKRDLFPSLDSGCSQGQGEIGAPGSDSNQQADDVFHQQSTTETQTSYDNQEFHLSEEE</sequence>
<keyword evidence="2" id="KW-0472">Membrane</keyword>
<dbReference type="AlphaFoldDB" id="A0A7M7HG20"/>
<dbReference type="GeneID" id="105438649"/>
<dbReference type="EnsemblMetazoa" id="XM_011666708">
    <property type="protein sequence ID" value="XP_011665010"/>
    <property type="gene ID" value="LOC105438649"/>
</dbReference>
<feature type="region of interest" description="Disordered" evidence="1">
    <location>
        <begin position="1"/>
        <end position="20"/>
    </location>
</feature>
<feature type="transmembrane region" description="Helical" evidence="2">
    <location>
        <begin position="29"/>
        <end position="51"/>
    </location>
</feature>
<evidence type="ECO:0000256" key="2">
    <source>
        <dbReference type="SAM" id="Phobius"/>
    </source>
</evidence>
<reference evidence="3" key="2">
    <citation type="submission" date="2021-01" db="UniProtKB">
        <authorList>
            <consortium name="EnsemblMetazoa"/>
        </authorList>
    </citation>
    <scope>IDENTIFICATION</scope>
</reference>
<feature type="compositionally biased region" description="Polar residues" evidence="1">
    <location>
        <begin position="104"/>
        <end position="128"/>
    </location>
</feature>
<feature type="region of interest" description="Disordered" evidence="1">
    <location>
        <begin position="63"/>
        <end position="137"/>
    </location>
</feature>
<feature type="compositionally biased region" description="Polar residues" evidence="1">
    <location>
        <begin position="1"/>
        <end position="18"/>
    </location>
</feature>
<dbReference type="KEGG" id="spu:105438649"/>
<evidence type="ECO:0000313" key="4">
    <source>
        <dbReference type="Proteomes" id="UP000007110"/>
    </source>
</evidence>
<dbReference type="InParanoid" id="A0A7M7HG20"/>
<name>A0A7M7HG20_STRPU</name>
<evidence type="ECO:0000256" key="1">
    <source>
        <dbReference type="SAM" id="MobiDB-lite"/>
    </source>
</evidence>
<reference evidence="4" key="1">
    <citation type="submission" date="2015-02" db="EMBL/GenBank/DDBJ databases">
        <title>Genome sequencing for Strongylocentrotus purpuratus.</title>
        <authorList>
            <person name="Murali S."/>
            <person name="Liu Y."/>
            <person name="Vee V."/>
            <person name="English A."/>
            <person name="Wang M."/>
            <person name="Skinner E."/>
            <person name="Han Y."/>
            <person name="Muzny D.M."/>
            <person name="Worley K.C."/>
            <person name="Gibbs R.A."/>
        </authorList>
    </citation>
    <scope>NUCLEOTIDE SEQUENCE</scope>
</reference>
<dbReference type="Proteomes" id="UP000007110">
    <property type="component" value="Unassembled WGS sequence"/>
</dbReference>
<proteinExistence type="predicted"/>
<accession>A0A7M7HG20</accession>
<keyword evidence="2" id="KW-1133">Transmembrane helix</keyword>
<organism evidence="3 4">
    <name type="scientific">Strongylocentrotus purpuratus</name>
    <name type="common">Purple sea urchin</name>
    <dbReference type="NCBI Taxonomy" id="7668"/>
    <lineage>
        <taxon>Eukaryota</taxon>
        <taxon>Metazoa</taxon>
        <taxon>Echinodermata</taxon>
        <taxon>Eleutherozoa</taxon>
        <taxon>Echinozoa</taxon>
        <taxon>Echinoidea</taxon>
        <taxon>Euechinoidea</taxon>
        <taxon>Echinacea</taxon>
        <taxon>Camarodonta</taxon>
        <taxon>Echinidea</taxon>
        <taxon>Strongylocentrotidae</taxon>
        <taxon>Strongylocentrotus</taxon>
    </lineage>
</organism>